<dbReference type="RefSeq" id="WP_145376683.1">
    <property type="nucleotide sequence ID" value="NZ_CP036276.1"/>
</dbReference>
<keyword evidence="2" id="KW-0680">Restriction system</keyword>
<evidence type="ECO:0000256" key="2">
    <source>
        <dbReference type="ARBA" id="ARBA00022747"/>
    </source>
</evidence>
<evidence type="ECO:0000313" key="5">
    <source>
        <dbReference type="EMBL" id="QDU44301.1"/>
    </source>
</evidence>
<protein>
    <submittedName>
        <fullName evidence="5">Type-1 restriction enzyme EcoKI specificity protein</fullName>
    </submittedName>
</protein>
<feature type="domain" description="Type I restriction modification DNA specificity" evidence="4">
    <location>
        <begin position="9"/>
        <end position="179"/>
    </location>
</feature>
<dbReference type="AlphaFoldDB" id="A0A517ZPC8"/>
<dbReference type="GO" id="GO:0003677">
    <property type="term" value="F:DNA binding"/>
    <property type="evidence" value="ECO:0007669"/>
    <property type="project" value="UniProtKB-KW"/>
</dbReference>
<dbReference type="EMBL" id="CP036276">
    <property type="protein sequence ID" value="QDU44301.1"/>
    <property type="molecule type" value="Genomic_DNA"/>
</dbReference>
<accession>A0A517ZPC8</accession>
<dbReference type="InterPro" id="IPR044946">
    <property type="entry name" value="Restrct_endonuc_typeI_TRD_sf"/>
</dbReference>
<dbReference type="PANTHER" id="PTHR43140">
    <property type="entry name" value="TYPE-1 RESTRICTION ENZYME ECOKI SPECIFICITY PROTEIN"/>
    <property type="match status" value="1"/>
</dbReference>
<evidence type="ECO:0000256" key="1">
    <source>
        <dbReference type="ARBA" id="ARBA00010923"/>
    </source>
</evidence>
<dbReference type="Pfam" id="PF01420">
    <property type="entry name" value="Methylase_S"/>
    <property type="match status" value="2"/>
</dbReference>
<keyword evidence="6" id="KW-1185">Reference proteome</keyword>
<dbReference type="CDD" id="cd17260">
    <property type="entry name" value="RMtype1_S_EcoEI-TRD1-CR1_like"/>
    <property type="match status" value="1"/>
</dbReference>
<organism evidence="5 6">
    <name type="scientific">Symmachiella dynata</name>
    <dbReference type="NCBI Taxonomy" id="2527995"/>
    <lineage>
        <taxon>Bacteria</taxon>
        <taxon>Pseudomonadati</taxon>
        <taxon>Planctomycetota</taxon>
        <taxon>Planctomycetia</taxon>
        <taxon>Planctomycetales</taxon>
        <taxon>Planctomycetaceae</taxon>
        <taxon>Symmachiella</taxon>
    </lineage>
</organism>
<dbReference type="REBASE" id="355287">
    <property type="entry name" value="S.PbaMal52ORF27780P"/>
</dbReference>
<proteinExistence type="inferred from homology"/>
<dbReference type="KEGG" id="sdyn:Mal52_27800"/>
<dbReference type="InterPro" id="IPR051212">
    <property type="entry name" value="Type-I_RE_S_subunit"/>
</dbReference>
<sequence>MSGTKGLPKGWVWAQLDEVANVNPPKSSPNVTADELFNFVPMRAVIEEFGGIDVSMTRPFSEVQRGYTQFQTGDILSAKITPCMENGKIAVVPPLRQSVAYGSTEFHVLRPHNGIEPRWIAHYLFQSNFRRNAQRNMSGSAGQLRVPKPWLKLQRIPVAPPNEQRRIVAKLEELFSDLDAGVAALERARANLKRYRAAVLKAAVEGKLTAAWREQQPDVEPASELLKRILVERRQKWEADQLAKYEAKGKKPPKGWKAKYKEPAAPDTAGLPELPDGWCWVTLPQVGLIDRGRSRNRPRNAKHLYGGPYPFIQTGEVRRSNTFIKEFEKTYSESGLAQSRLWPKGTLCITIAANIAETAILDFDGCFPDSVVGFVGDANQVSVRYLEIYLRTMQKRLEILAPATAQKNLNLETLNAVAVAFPPLKEQFQIVEEVDLRLSIVDSIESEVDKHLVRSSRLRQSVLKRAFQGNLVRQDTADKPAAAFVGQG</sequence>
<dbReference type="Gene3D" id="3.90.220.20">
    <property type="entry name" value="DNA methylase specificity domains"/>
    <property type="match status" value="2"/>
</dbReference>
<gene>
    <name evidence="5" type="primary">hsdS</name>
    <name evidence="5" type="ORF">Mal52_27800</name>
</gene>
<dbReference type="CDD" id="cd17282">
    <property type="entry name" value="RMtype1_S_Eco16444ORF1681_TRD1-CR1_like"/>
    <property type="match status" value="1"/>
</dbReference>
<name>A0A517ZPC8_9PLAN</name>
<evidence type="ECO:0000259" key="4">
    <source>
        <dbReference type="Pfam" id="PF01420"/>
    </source>
</evidence>
<keyword evidence="3" id="KW-0238">DNA-binding</keyword>
<dbReference type="PANTHER" id="PTHR43140:SF1">
    <property type="entry name" value="TYPE I RESTRICTION ENZYME ECOKI SPECIFICITY SUBUNIT"/>
    <property type="match status" value="1"/>
</dbReference>
<reference evidence="5 6" key="1">
    <citation type="submission" date="2019-02" db="EMBL/GenBank/DDBJ databases">
        <title>Deep-cultivation of Planctomycetes and their phenomic and genomic characterization uncovers novel biology.</title>
        <authorList>
            <person name="Wiegand S."/>
            <person name="Jogler M."/>
            <person name="Boedeker C."/>
            <person name="Pinto D."/>
            <person name="Vollmers J."/>
            <person name="Rivas-Marin E."/>
            <person name="Kohn T."/>
            <person name="Peeters S.H."/>
            <person name="Heuer A."/>
            <person name="Rast P."/>
            <person name="Oberbeckmann S."/>
            <person name="Bunk B."/>
            <person name="Jeske O."/>
            <person name="Meyerdierks A."/>
            <person name="Storesund J.E."/>
            <person name="Kallscheuer N."/>
            <person name="Luecker S."/>
            <person name="Lage O.M."/>
            <person name="Pohl T."/>
            <person name="Merkel B.J."/>
            <person name="Hornburger P."/>
            <person name="Mueller R.-W."/>
            <person name="Bruemmer F."/>
            <person name="Labrenz M."/>
            <person name="Spormann A.M."/>
            <person name="Op den Camp H."/>
            <person name="Overmann J."/>
            <person name="Amann R."/>
            <person name="Jetten M.S.M."/>
            <person name="Mascher T."/>
            <person name="Medema M.H."/>
            <person name="Devos D.P."/>
            <person name="Kaster A.-K."/>
            <person name="Ovreas L."/>
            <person name="Rohde M."/>
            <person name="Galperin M.Y."/>
            <person name="Jogler C."/>
        </authorList>
    </citation>
    <scope>NUCLEOTIDE SEQUENCE [LARGE SCALE GENOMIC DNA]</scope>
    <source>
        <strain evidence="5 6">Mal52</strain>
    </source>
</reference>
<feature type="domain" description="Type I restriction modification DNA specificity" evidence="4">
    <location>
        <begin position="275"/>
        <end position="432"/>
    </location>
</feature>
<evidence type="ECO:0000313" key="6">
    <source>
        <dbReference type="Proteomes" id="UP000319383"/>
    </source>
</evidence>
<comment type="similarity">
    <text evidence="1">Belongs to the type-I restriction system S methylase family.</text>
</comment>
<dbReference type="Proteomes" id="UP000319383">
    <property type="component" value="Chromosome"/>
</dbReference>
<evidence type="ECO:0000256" key="3">
    <source>
        <dbReference type="ARBA" id="ARBA00023125"/>
    </source>
</evidence>
<dbReference type="GO" id="GO:0009307">
    <property type="term" value="P:DNA restriction-modification system"/>
    <property type="evidence" value="ECO:0007669"/>
    <property type="project" value="UniProtKB-KW"/>
</dbReference>
<dbReference type="InterPro" id="IPR000055">
    <property type="entry name" value="Restrct_endonuc_typeI_TRD"/>
</dbReference>
<dbReference type="SUPFAM" id="SSF116734">
    <property type="entry name" value="DNA methylase specificity domain"/>
    <property type="match status" value="2"/>
</dbReference>